<dbReference type="CDD" id="cd03801">
    <property type="entry name" value="GT4_PimA-like"/>
    <property type="match status" value="1"/>
</dbReference>
<evidence type="ECO:0008006" key="5">
    <source>
        <dbReference type="Google" id="ProtNLM"/>
    </source>
</evidence>
<evidence type="ECO:0000313" key="4">
    <source>
        <dbReference type="Proteomes" id="UP000240258"/>
    </source>
</evidence>
<dbReference type="InterPro" id="IPR028098">
    <property type="entry name" value="Glyco_trans_4-like_N"/>
</dbReference>
<evidence type="ECO:0000259" key="1">
    <source>
        <dbReference type="Pfam" id="PF00534"/>
    </source>
</evidence>
<reference evidence="4" key="1">
    <citation type="journal article" date="2018" name="MSphere">
        <title>Fusobacterium Genomics Using MinION and Illumina Sequencing Enables Genome Completion and Correction.</title>
        <authorList>
            <person name="Todd S.M."/>
            <person name="Settlage R.E."/>
            <person name="Lahmers K.K."/>
            <person name="Slade D.J."/>
        </authorList>
    </citation>
    <scope>NUCLEOTIDE SEQUENCE [LARGE SCALE GENOMIC DNA]</scope>
    <source>
        <strain evidence="4">ATCC 9817</strain>
    </source>
</reference>
<feature type="domain" description="Glycosyl transferase family 1" evidence="1">
    <location>
        <begin position="186"/>
        <end position="336"/>
    </location>
</feature>
<dbReference type="GeneID" id="62761954"/>
<accession>A0ABN5J7T8</accession>
<name>A0ABN5J7T8_FUSMR</name>
<dbReference type="Gene3D" id="3.40.50.2000">
    <property type="entry name" value="Glycogen Phosphorylase B"/>
    <property type="match status" value="2"/>
</dbReference>
<dbReference type="RefSeq" id="WP_005886329.1">
    <property type="nucleotide sequence ID" value="NZ_CP028102.1"/>
</dbReference>
<evidence type="ECO:0000259" key="2">
    <source>
        <dbReference type="Pfam" id="PF13477"/>
    </source>
</evidence>
<dbReference type="InterPro" id="IPR050194">
    <property type="entry name" value="Glycosyltransferase_grp1"/>
</dbReference>
<dbReference type="Pfam" id="PF00534">
    <property type="entry name" value="Glycos_transf_1"/>
    <property type="match status" value="1"/>
</dbReference>
<dbReference type="PANTHER" id="PTHR45947:SF3">
    <property type="entry name" value="SULFOQUINOVOSYL TRANSFERASE SQD2"/>
    <property type="match status" value="1"/>
</dbReference>
<protein>
    <recommendedName>
        <fullName evidence="5">Glycosyltransferase, group 1 family protein</fullName>
    </recommendedName>
</protein>
<organism evidence="3 4">
    <name type="scientific">Fusobacterium mortiferum ATCC 9817</name>
    <dbReference type="NCBI Taxonomy" id="469616"/>
    <lineage>
        <taxon>Bacteria</taxon>
        <taxon>Fusobacteriati</taxon>
        <taxon>Fusobacteriota</taxon>
        <taxon>Fusobacteriia</taxon>
        <taxon>Fusobacteriales</taxon>
        <taxon>Fusobacteriaceae</taxon>
        <taxon>Fusobacterium</taxon>
    </lineage>
</organism>
<dbReference type="Proteomes" id="UP000240258">
    <property type="component" value="Chromosome"/>
</dbReference>
<evidence type="ECO:0000313" key="3">
    <source>
        <dbReference type="EMBL" id="AVQ17672.1"/>
    </source>
</evidence>
<proteinExistence type="predicted"/>
<dbReference type="EMBL" id="CP028102">
    <property type="protein sequence ID" value="AVQ17672.1"/>
    <property type="molecule type" value="Genomic_DNA"/>
</dbReference>
<gene>
    <name evidence="3" type="ORF">C4N19_00405</name>
</gene>
<dbReference type="PANTHER" id="PTHR45947">
    <property type="entry name" value="SULFOQUINOVOSYL TRANSFERASE SQD2"/>
    <property type="match status" value="1"/>
</dbReference>
<dbReference type="SUPFAM" id="SSF53756">
    <property type="entry name" value="UDP-Glycosyltransferase/glycogen phosphorylase"/>
    <property type="match status" value="1"/>
</dbReference>
<dbReference type="Pfam" id="PF13477">
    <property type="entry name" value="Glyco_trans_4_2"/>
    <property type="match status" value="1"/>
</dbReference>
<sequence>MKKIKVMHIISHLENSGPVNIVFGILKNIDYSKFEIFILTLSDEKENSRIEEFKALPIKIYQTNISNKNIILGKLKQVKKIIKEEKIEIVHSHCIASTIVVSKISNVYKISTIHCDFKTDLYFRFKFKGIIYSYLYKFFLKKMNLNISCGEGVSKLNQIHSGIKSISIMNGIEEEKINLENILESKAQIREKLKIPQDKKIFITVSSIDERKNILFLAKVFKEELKDYIFIIIGEGNKRGELEDFIRGVKNIYYYGKKNLNEVQYHLKASDFYISASKSEGIPNSVLEALQFELPVVLSDIEAHKEINSLGKIGIIFKNNDNKDLKDKIEEIVKNIPSNIEIKKIKNIISAKRMSREYMGIYFRREKNEYL</sequence>
<keyword evidence="4" id="KW-1185">Reference proteome</keyword>
<feature type="domain" description="Glycosyltransferase subfamily 4-like N-terminal" evidence="2">
    <location>
        <begin position="29"/>
        <end position="145"/>
    </location>
</feature>
<dbReference type="InterPro" id="IPR001296">
    <property type="entry name" value="Glyco_trans_1"/>
</dbReference>